<dbReference type="AlphaFoldDB" id="A0A0W0RSH9"/>
<feature type="domain" description="Outer membrane protein beta-barrel" evidence="3">
    <location>
        <begin position="43"/>
        <end position="220"/>
    </location>
</feature>
<keyword evidence="5" id="KW-1185">Reference proteome</keyword>
<evidence type="ECO:0000313" key="5">
    <source>
        <dbReference type="Proteomes" id="UP000054695"/>
    </source>
</evidence>
<dbReference type="Pfam" id="PF13505">
    <property type="entry name" value="OMP_b-brl"/>
    <property type="match status" value="1"/>
</dbReference>
<dbReference type="RefSeq" id="WP_058459110.1">
    <property type="nucleotide sequence ID" value="NZ_CAAAIY010000001.1"/>
</dbReference>
<evidence type="ECO:0000256" key="1">
    <source>
        <dbReference type="ARBA" id="ARBA00022729"/>
    </source>
</evidence>
<protein>
    <recommendedName>
        <fullName evidence="3">Outer membrane protein beta-barrel domain-containing protein</fullName>
    </recommendedName>
</protein>
<proteinExistence type="predicted"/>
<dbReference type="InterPro" id="IPR011250">
    <property type="entry name" value="OMP/PagP_B-barrel"/>
</dbReference>
<accession>A0A0W0RSH9</accession>
<dbReference type="Gene3D" id="2.40.160.20">
    <property type="match status" value="1"/>
</dbReference>
<evidence type="ECO:0000259" key="3">
    <source>
        <dbReference type="Pfam" id="PF13505"/>
    </source>
</evidence>
<dbReference type="PATRIC" id="fig|447.4.peg.1549"/>
<dbReference type="EMBL" id="LNXU01000017">
    <property type="protein sequence ID" value="KTC74009.1"/>
    <property type="molecule type" value="Genomic_DNA"/>
</dbReference>
<organism evidence="4 5">
    <name type="scientific">Legionella bozemanae</name>
    <name type="common">Fluoribacter bozemanae</name>
    <dbReference type="NCBI Taxonomy" id="447"/>
    <lineage>
        <taxon>Bacteria</taxon>
        <taxon>Pseudomonadati</taxon>
        <taxon>Pseudomonadota</taxon>
        <taxon>Gammaproteobacteria</taxon>
        <taxon>Legionellales</taxon>
        <taxon>Legionellaceae</taxon>
        <taxon>Legionella</taxon>
    </lineage>
</organism>
<evidence type="ECO:0000313" key="4">
    <source>
        <dbReference type="EMBL" id="KTC74009.1"/>
    </source>
</evidence>
<dbReference type="OrthoDB" id="5650700at2"/>
<name>A0A0W0RSH9_LEGBO</name>
<sequence length="259" mass="28014">MALRITIPGMAMICLYSSLTTAGESGIQSISSSGLRPMAAILGGYANINAGSSATYLGTDDDVFTYHNSGGKNSGFIGAFLGAEYQLPYSGFFLQGGLEYNYFWPIYVSGTHTVGIEPDTSTLYTYQYRFETQQLLVSARLLGTVYERFHPYLAAGIGAAFNNTSNYSTATNETGSINLTPIFTDHSQTQFGYNLGAGIDTNINQHWRFGVGYRFSGFGNASLGRGEVVFDDYHAPVPFKVGASSTYANQFIAQLSYLA</sequence>
<evidence type="ECO:0000256" key="2">
    <source>
        <dbReference type="SAM" id="SignalP"/>
    </source>
</evidence>
<feature type="chain" id="PRO_5006911246" description="Outer membrane protein beta-barrel domain-containing protein" evidence="2">
    <location>
        <begin position="23"/>
        <end position="259"/>
    </location>
</feature>
<dbReference type="Proteomes" id="UP000054695">
    <property type="component" value="Unassembled WGS sequence"/>
</dbReference>
<keyword evidence="1 2" id="KW-0732">Signal</keyword>
<feature type="signal peptide" evidence="2">
    <location>
        <begin position="1"/>
        <end position="22"/>
    </location>
</feature>
<gene>
    <name evidence="4" type="ORF">Lboz_1449</name>
</gene>
<dbReference type="InterPro" id="IPR027385">
    <property type="entry name" value="Beta-barrel_OMP"/>
</dbReference>
<comment type="caution">
    <text evidence="4">The sequence shown here is derived from an EMBL/GenBank/DDBJ whole genome shotgun (WGS) entry which is preliminary data.</text>
</comment>
<reference evidence="4 5" key="1">
    <citation type="submission" date="2015-11" db="EMBL/GenBank/DDBJ databases">
        <title>Genomic analysis of 38 Legionella species identifies large and diverse effector repertoires.</title>
        <authorList>
            <person name="Burstein D."/>
            <person name="Amaro F."/>
            <person name="Zusman T."/>
            <person name="Lifshitz Z."/>
            <person name="Cohen O."/>
            <person name="Gilbert J.A."/>
            <person name="Pupko T."/>
            <person name="Shuman H.A."/>
            <person name="Segal G."/>
        </authorList>
    </citation>
    <scope>NUCLEOTIDE SEQUENCE [LARGE SCALE GENOMIC DNA]</scope>
    <source>
        <strain evidence="4 5">WIGA</strain>
    </source>
</reference>
<dbReference type="SUPFAM" id="SSF56925">
    <property type="entry name" value="OMPA-like"/>
    <property type="match status" value="1"/>
</dbReference>